<feature type="compositionally biased region" description="Polar residues" evidence="2">
    <location>
        <begin position="196"/>
        <end position="205"/>
    </location>
</feature>
<dbReference type="InterPro" id="IPR008405">
    <property type="entry name" value="ApoL"/>
</dbReference>
<dbReference type="Proteomes" id="UP001482620">
    <property type="component" value="Unassembled WGS sequence"/>
</dbReference>
<dbReference type="PANTHER" id="PTHR14096:SF59">
    <property type="entry name" value="APOLIPOPROTEIN L, 1 ISOFORM X1"/>
    <property type="match status" value="1"/>
</dbReference>
<comment type="caution">
    <text evidence="4">The sequence shown here is derived from an EMBL/GenBank/DDBJ whole genome shotgun (WGS) entry which is preliminary data.</text>
</comment>
<feature type="compositionally biased region" description="Pro residues" evidence="2">
    <location>
        <begin position="1"/>
        <end position="10"/>
    </location>
</feature>
<evidence type="ECO:0000256" key="3">
    <source>
        <dbReference type="SAM" id="Phobius"/>
    </source>
</evidence>
<feature type="compositionally biased region" description="Basic and acidic residues" evidence="2">
    <location>
        <begin position="69"/>
        <end position="79"/>
    </location>
</feature>
<gene>
    <name evidence="4" type="ORF">ILYODFUR_007850</name>
</gene>
<feature type="compositionally biased region" description="Polar residues" evidence="2">
    <location>
        <begin position="224"/>
        <end position="236"/>
    </location>
</feature>
<proteinExistence type="inferred from homology"/>
<protein>
    <submittedName>
        <fullName evidence="4">Uncharacterized protein</fullName>
    </submittedName>
</protein>
<keyword evidence="3" id="KW-0472">Membrane</keyword>
<feature type="compositionally biased region" description="Polar residues" evidence="2">
    <location>
        <begin position="160"/>
        <end position="174"/>
    </location>
</feature>
<dbReference type="Pfam" id="PF05461">
    <property type="entry name" value="ApoL"/>
    <property type="match status" value="1"/>
</dbReference>
<dbReference type="PANTHER" id="PTHR14096">
    <property type="entry name" value="APOLIPOPROTEIN L"/>
    <property type="match status" value="1"/>
</dbReference>
<feature type="compositionally biased region" description="Polar residues" evidence="2">
    <location>
        <begin position="32"/>
        <end position="43"/>
    </location>
</feature>
<keyword evidence="3" id="KW-0812">Transmembrane</keyword>
<dbReference type="EMBL" id="JAHRIQ010070025">
    <property type="protein sequence ID" value="MEQ2243527.1"/>
    <property type="molecule type" value="Genomic_DNA"/>
</dbReference>
<evidence type="ECO:0000313" key="5">
    <source>
        <dbReference type="Proteomes" id="UP001482620"/>
    </source>
</evidence>
<evidence type="ECO:0000313" key="4">
    <source>
        <dbReference type="EMBL" id="MEQ2243527.1"/>
    </source>
</evidence>
<feature type="compositionally biased region" description="Polar residues" evidence="2">
    <location>
        <begin position="126"/>
        <end position="137"/>
    </location>
</feature>
<keyword evidence="5" id="KW-1185">Reference proteome</keyword>
<evidence type="ECO:0000256" key="1">
    <source>
        <dbReference type="ARBA" id="ARBA00010090"/>
    </source>
</evidence>
<feature type="transmembrane region" description="Helical" evidence="3">
    <location>
        <begin position="353"/>
        <end position="378"/>
    </location>
</feature>
<name>A0ABV0UE89_9TELE</name>
<feature type="region of interest" description="Disordered" evidence="2">
    <location>
        <begin position="1"/>
        <end position="285"/>
    </location>
</feature>
<feature type="compositionally biased region" description="Polar residues" evidence="2">
    <location>
        <begin position="94"/>
        <end position="103"/>
    </location>
</feature>
<feature type="compositionally biased region" description="Polar residues" evidence="2">
    <location>
        <begin position="58"/>
        <end position="68"/>
    </location>
</feature>
<organism evidence="4 5">
    <name type="scientific">Ilyodon furcidens</name>
    <name type="common">goldbreast splitfin</name>
    <dbReference type="NCBI Taxonomy" id="33524"/>
    <lineage>
        <taxon>Eukaryota</taxon>
        <taxon>Metazoa</taxon>
        <taxon>Chordata</taxon>
        <taxon>Craniata</taxon>
        <taxon>Vertebrata</taxon>
        <taxon>Euteleostomi</taxon>
        <taxon>Actinopterygii</taxon>
        <taxon>Neopterygii</taxon>
        <taxon>Teleostei</taxon>
        <taxon>Neoteleostei</taxon>
        <taxon>Acanthomorphata</taxon>
        <taxon>Ovalentaria</taxon>
        <taxon>Atherinomorphae</taxon>
        <taxon>Cyprinodontiformes</taxon>
        <taxon>Goodeidae</taxon>
        <taxon>Ilyodon</taxon>
    </lineage>
</organism>
<dbReference type="Gene3D" id="1.20.1170.10">
    <property type="match status" value="1"/>
</dbReference>
<reference evidence="4 5" key="1">
    <citation type="submission" date="2021-06" db="EMBL/GenBank/DDBJ databases">
        <authorList>
            <person name="Palmer J.M."/>
        </authorList>
    </citation>
    <scope>NUCLEOTIDE SEQUENCE [LARGE SCALE GENOMIC DNA]</scope>
    <source>
        <strain evidence="5">if_2019</strain>
        <tissue evidence="4">Muscle</tissue>
    </source>
</reference>
<evidence type="ECO:0000256" key="2">
    <source>
        <dbReference type="SAM" id="MobiDB-lite"/>
    </source>
</evidence>
<feature type="transmembrane region" description="Helical" evidence="3">
    <location>
        <begin position="384"/>
        <end position="407"/>
    </location>
</feature>
<comment type="similarity">
    <text evidence="1">Belongs to the apolipoprotein L family.</text>
</comment>
<feature type="compositionally biased region" description="Basic and acidic residues" evidence="2">
    <location>
        <begin position="206"/>
        <end position="215"/>
    </location>
</feature>
<feature type="compositionally biased region" description="Basic and acidic residues" evidence="2">
    <location>
        <begin position="237"/>
        <end position="255"/>
    </location>
</feature>
<sequence length="550" mass="60459">MMSQPRPPVAAPRSRPNLQSNALDEKLIKCVSTPQSPTKSSQRYLGDSTPPPVLPKTWSRQNSEQNETFNDRRERKIYLEDSTPPPVLPKTWSRHNSGQNDTSNNRKEQEIYIEDATPPPVLPKTWSRQNSGQNDTSNNRKEQEIYLEDSTPPPVLPKTWSRQNSGQNDTSNNGKEQEIYLEDSTPPPVLPKTWSRHNSGQNDTSNNRKEQERYLGDSSPPPLSQRTWSRQNSGRTEATDDREKEKVVKDSDLHRPPLPTRTPKRQPKQKTVTQEGSSASYEKMTPWSKVSRDLQLKGLSEPKVINIKAEHLYKAIQEYIQLMVAHGGELKDLISELLCIANNLDKVSKGTKIAGITGGASSVAGGVAAAAGVILAPFTAGASLALTVVGAGVAAAGGVTGASAAIANKANLNQDNKKINKTLQEFKDVYEKLLTCLKFINEGIDLLKHHGVSLLKDMMDKNMMDSEKAVSAVELAIGEASAISSERSISASGVLDGFAIGMNYYFTKDGKNVKKGLESKLAKKLRTLGKDLELGLKELNDTKDVFSQHV</sequence>
<feature type="compositionally biased region" description="Polar residues" evidence="2">
    <location>
        <begin position="269"/>
        <end position="280"/>
    </location>
</feature>
<accession>A0ABV0UE89</accession>
<keyword evidence="3" id="KW-1133">Transmembrane helix</keyword>